<reference evidence="2 3" key="1">
    <citation type="journal article" date="2015" name="Genome Announc.">
        <title>Genome Assemblies of Three Soil-Associated Devosia species: D. insulae, D. limi, and D. soli.</title>
        <authorList>
            <person name="Hassan Y.I."/>
            <person name="Lepp D."/>
            <person name="Zhou T."/>
        </authorList>
    </citation>
    <scope>NUCLEOTIDE SEQUENCE [LARGE SCALE GENOMIC DNA]</scope>
    <source>
        <strain evidence="2 3">DS-56</strain>
    </source>
</reference>
<evidence type="ECO:0008006" key="4">
    <source>
        <dbReference type="Google" id="ProtNLM"/>
    </source>
</evidence>
<evidence type="ECO:0000313" key="2">
    <source>
        <dbReference type="EMBL" id="OEO29795.1"/>
    </source>
</evidence>
<evidence type="ECO:0000256" key="1">
    <source>
        <dbReference type="SAM" id="MobiDB-lite"/>
    </source>
</evidence>
<gene>
    <name evidence="2" type="ORF">VW23_001750</name>
</gene>
<keyword evidence="3" id="KW-1185">Reference proteome</keyword>
<proteinExistence type="predicted"/>
<dbReference type="InterPro" id="IPR008969">
    <property type="entry name" value="CarboxyPept-like_regulatory"/>
</dbReference>
<dbReference type="AlphaFoldDB" id="A0A1E5XMJ7"/>
<dbReference type="EMBL" id="LAJE02000257">
    <property type="protein sequence ID" value="OEO29795.1"/>
    <property type="molecule type" value="Genomic_DNA"/>
</dbReference>
<sequence length="78" mass="8241">MVRDVGCQPVAGAIVQIARGSAPIPEVGRVTDTEGRLWLHLPHGSFMLQAETAGDETGQAQADGDDDSPIEIEVTTQK</sequence>
<dbReference type="SUPFAM" id="SSF49464">
    <property type="entry name" value="Carboxypeptidase regulatory domain-like"/>
    <property type="match status" value="1"/>
</dbReference>
<comment type="caution">
    <text evidence="2">The sequence shown here is derived from an EMBL/GenBank/DDBJ whole genome shotgun (WGS) entry which is preliminary data.</text>
</comment>
<evidence type="ECO:0000313" key="3">
    <source>
        <dbReference type="Proteomes" id="UP000095463"/>
    </source>
</evidence>
<organism evidence="2 3">
    <name type="scientific">Devosia insulae DS-56</name>
    <dbReference type="NCBI Taxonomy" id="1116389"/>
    <lineage>
        <taxon>Bacteria</taxon>
        <taxon>Pseudomonadati</taxon>
        <taxon>Pseudomonadota</taxon>
        <taxon>Alphaproteobacteria</taxon>
        <taxon>Hyphomicrobiales</taxon>
        <taxon>Devosiaceae</taxon>
        <taxon>Devosia</taxon>
    </lineage>
</organism>
<accession>A0A1E5XMJ7</accession>
<feature type="region of interest" description="Disordered" evidence="1">
    <location>
        <begin position="51"/>
        <end position="78"/>
    </location>
</feature>
<dbReference type="Proteomes" id="UP000095463">
    <property type="component" value="Unassembled WGS sequence"/>
</dbReference>
<protein>
    <recommendedName>
        <fullName evidence="4">Carboxypeptidase regulatory-like domain-containing protein</fullName>
    </recommendedName>
</protein>
<name>A0A1E5XMJ7_9HYPH</name>